<keyword evidence="2" id="KW-1185">Reference proteome</keyword>
<proteinExistence type="predicted"/>
<reference evidence="1 2" key="1">
    <citation type="submission" date="2018-05" db="EMBL/GenBank/DDBJ databases">
        <title>Genomic Encyclopedia of Type Strains, Phase IV (KMG-IV): sequencing the most valuable type-strain genomes for metagenomic binning, comparative biology and taxonomic classification.</title>
        <authorList>
            <person name="Goeker M."/>
        </authorList>
    </citation>
    <scope>NUCLEOTIDE SEQUENCE [LARGE SCALE GENOMIC DNA]</scope>
    <source>
        <strain evidence="1 2">DSM 24906</strain>
    </source>
</reference>
<accession>A0AA45C792</accession>
<dbReference type="AlphaFoldDB" id="A0AA45C792"/>
<dbReference type="PANTHER" id="PTHR36842">
    <property type="entry name" value="PROTEIN TOLB HOMOLOG"/>
    <property type="match status" value="1"/>
</dbReference>
<gene>
    <name evidence="1" type="ORF">C7380_10611</name>
</gene>
<sequence length="406" mass="48631">MKKTLIFILFILFYSMVYSSGVIKANLGIKTLTNTFIERSIIEKISNLAQKSYNIKLINKKQKANPTKDATNTYEEIKNDYYGGYDAFITLSTDSSMTFINYSIEIKNKNFQYIKSIEDNKEWVEKFSVDILEELAVKRFYLDKSWNILQLTYYEGVDEYSYFDDDKLYFISDRYIKNREVYIWDFMKSKKDKIKLELSSEYFPQASINHKKIVFQSTMFGKWDIVIYDLENEEFKRITSENENGYSPYFWDQNTILYTANDKKSKYTQIWKYDINTGEKTQITDQQKLVIFRPTKYEENKILFYATNLETANSSIYYIENGEIINLFKNDNNQSDNWSNKNGEIVYSQFTDGNYKIFYHYENMEKNLTYTIKDDCYYPMITENGEYVFFSLYYGDSEPDIYIIRL</sequence>
<dbReference type="Proteomes" id="UP000245921">
    <property type="component" value="Unassembled WGS sequence"/>
</dbReference>
<dbReference type="InterPro" id="IPR011042">
    <property type="entry name" value="6-blade_b-propeller_TolB-like"/>
</dbReference>
<dbReference type="Gene3D" id="2.120.10.30">
    <property type="entry name" value="TolB, C-terminal domain"/>
    <property type="match status" value="1"/>
</dbReference>
<comment type="caution">
    <text evidence="1">The sequence shown here is derived from an EMBL/GenBank/DDBJ whole genome shotgun (WGS) entry which is preliminary data.</text>
</comment>
<organism evidence="1 2">
    <name type="scientific">Oceanotoga teriensis</name>
    <dbReference type="NCBI Taxonomy" id="515440"/>
    <lineage>
        <taxon>Bacteria</taxon>
        <taxon>Thermotogati</taxon>
        <taxon>Thermotogota</taxon>
        <taxon>Thermotogae</taxon>
        <taxon>Petrotogales</taxon>
        <taxon>Petrotogaceae</taxon>
        <taxon>Oceanotoga</taxon>
    </lineage>
</organism>
<evidence type="ECO:0000313" key="2">
    <source>
        <dbReference type="Proteomes" id="UP000245921"/>
    </source>
</evidence>
<dbReference type="PANTHER" id="PTHR36842:SF1">
    <property type="entry name" value="PROTEIN TOLB"/>
    <property type="match status" value="1"/>
</dbReference>
<dbReference type="RefSeq" id="WP_109604456.1">
    <property type="nucleotide sequence ID" value="NZ_JAMHJO010000006.1"/>
</dbReference>
<protein>
    <submittedName>
        <fullName evidence="1">TolB protein</fullName>
    </submittedName>
</protein>
<evidence type="ECO:0000313" key="1">
    <source>
        <dbReference type="EMBL" id="PWJ95205.1"/>
    </source>
</evidence>
<dbReference type="EMBL" id="QGGI01000006">
    <property type="protein sequence ID" value="PWJ95205.1"/>
    <property type="molecule type" value="Genomic_DNA"/>
</dbReference>
<dbReference type="SUPFAM" id="SSF69304">
    <property type="entry name" value="Tricorn protease N-terminal domain"/>
    <property type="match status" value="1"/>
</dbReference>
<name>A0AA45C792_9BACT</name>